<keyword evidence="3" id="KW-1185">Reference proteome</keyword>
<reference evidence="2" key="2">
    <citation type="journal article" date="2022" name="Microbiol. Resour. Announc.">
        <title>Whole-Genome Sequence of Entomortierella parvispora E1425, a Mucoromycotan Fungus Associated with Burkholderiaceae-Related Endosymbiotic Bacteria.</title>
        <authorList>
            <person name="Herlambang A."/>
            <person name="Guo Y."/>
            <person name="Takashima Y."/>
            <person name="Narisawa K."/>
            <person name="Ohta H."/>
            <person name="Nishizawa T."/>
        </authorList>
    </citation>
    <scope>NUCLEOTIDE SEQUENCE</scope>
    <source>
        <strain evidence="2">E1425</strain>
    </source>
</reference>
<reference evidence="2" key="1">
    <citation type="submission" date="2021-11" db="EMBL/GenBank/DDBJ databases">
        <authorList>
            <person name="Herlambang A."/>
            <person name="Guo Y."/>
            <person name="Takashima Y."/>
            <person name="Nishizawa T."/>
        </authorList>
    </citation>
    <scope>NUCLEOTIDE SEQUENCE</scope>
    <source>
        <strain evidence="2">E1425</strain>
    </source>
</reference>
<name>A0A9P3HI56_9FUNG</name>
<feature type="region of interest" description="Disordered" evidence="1">
    <location>
        <begin position="1"/>
        <end position="30"/>
    </location>
</feature>
<sequence length="652" mass="72849">MEVPHNGICSTAPEAAASETPESVTGTSGSQRHFLSLKNMDNKVFSGFLSQTRPLVFEVLDDASPRHFIIVPSARSSRKGPMDTFFKPFKLHFLCECGLHKSQQEDAHTISDAMHLTDHPGYWLQRPTEFFKKCTPLMSALAKNTESMAQVTLILSAVIPMFSPYAYMTEAFGTLLREKIERYDAYGEEDVKCLVDEAIESLAKTTPGDNGKKPKVDCGHSTLEGSIEVEVVKLKEFGDLISLLDKADSESPVNLYRTVTREGCPLWVCQAHLWQVHPEDAQNRFIRFVRNSGGSFEEMQGKLTIKLNSPFEAQEFYDNLFHDDRVRILEVYFRWVTTRSDLQELTKAILKSPTIFSLHLNSRPHTLETFARTAANISARTMATMSPLTMAIMFIQTVAIVPVEALVKISARNVARLSAKTVANTPERSSAKMSAKPTGKTKMATLTLFEIPDIHALINEISERHQIYAPILQLLAEGPIETIEIQSAEFLDCLRNLSTIPWIPNLETLGIHEIHTDKRKRLFLQLLKRCPSLHTLPLSDVLLAVPSLEVCPGLRVLILHQDIFTSSRDLKATLDKAVALLKARKTTLQILIRSSLTTSDKDQVSITLSEGGISAISTNLRDDESLKSVIEGHGWTSSITVSHEREDPPFLL</sequence>
<dbReference type="Proteomes" id="UP000827284">
    <property type="component" value="Unassembled WGS sequence"/>
</dbReference>
<dbReference type="AlphaFoldDB" id="A0A9P3HI56"/>
<protein>
    <submittedName>
        <fullName evidence="2">Uncharacterized protein</fullName>
    </submittedName>
</protein>
<feature type="compositionally biased region" description="Low complexity" evidence="1">
    <location>
        <begin position="10"/>
        <end position="23"/>
    </location>
</feature>
<evidence type="ECO:0000313" key="3">
    <source>
        <dbReference type="Proteomes" id="UP000827284"/>
    </source>
</evidence>
<dbReference type="EMBL" id="BQFW01000013">
    <property type="protein sequence ID" value="GJJ77041.1"/>
    <property type="molecule type" value="Genomic_DNA"/>
</dbReference>
<gene>
    <name evidence="2" type="ORF">EMPS_09400</name>
</gene>
<evidence type="ECO:0000313" key="2">
    <source>
        <dbReference type="EMBL" id="GJJ77041.1"/>
    </source>
</evidence>
<accession>A0A9P3HI56</accession>
<organism evidence="2 3">
    <name type="scientific">Entomortierella parvispora</name>
    <dbReference type="NCBI Taxonomy" id="205924"/>
    <lineage>
        <taxon>Eukaryota</taxon>
        <taxon>Fungi</taxon>
        <taxon>Fungi incertae sedis</taxon>
        <taxon>Mucoromycota</taxon>
        <taxon>Mortierellomycotina</taxon>
        <taxon>Mortierellomycetes</taxon>
        <taxon>Mortierellales</taxon>
        <taxon>Mortierellaceae</taxon>
        <taxon>Entomortierella</taxon>
    </lineage>
</organism>
<comment type="caution">
    <text evidence="2">The sequence shown here is derived from an EMBL/GenBank/DDBJ whole genome shotgun (WGS) entry which is preliminary data.</text>
</comment>
<evidence type="ECO:0000256" key="1">
    <source>
        <dbReference type="SAM" id="MobiDB-lite"/>
    </source>
</evidence>
<proteinExistence type="predicted"/>